<dbReference type="InterPro" id="IPR036397">
    <property type="entry name" value="RNaseH_sf"/>
</dbReference>
<evidence type="ECO:0000313" key="1">
    <source>
        <dbReference type="EMBL" id="KAJ8877745.1"/>
    </source>
</evidence>
<evidence type="ECO:0000313" key="2">
    <source>
        <dbReference type="Proteomes" id="UP001159363"/>
    </source>
</evidence>
<dbReference type="Proteomes" id="UP001159363">
    <property type="component" value="Chromosome 7"/>
</dbReference>
<comment type="caution">
    <text evidence="1">The sequence shown here is derived from an EMBL/GenBank/DDBJ whole genome shotgun (WGS) entry which is preliminary data.</text>
</comment>
<evidence type="ECO:0008006" key="3">
    <source>
        <dbReference type="Google" id="ProtNLM"/>
    </source>
</evidence>
<dbReference type="Gene3D" id="3.30.420.10">
    <property type="entry name" value="Ribonuclease H-like superfamily/Ribonuclease H"/>
    <property type="match status" value="1"/>
</dbReference>
<protein>
    <recommendedName>
        <fullName evidence="3">Transposase</fullName>
    </recommendedName>
</protein>
<gene>
    <name evidence="1" type="ORF">PR048_022200</name>
</gene>
<dbReference type="PANTHER" id="PTHR47326">
    <property type="entry name" value="TRANSPOSABLE ELEMENT TC3 TRANSPOSASE-LIKE PROTEIN"/>
    <property type="match status" value="1"/>
</dbReference>
<sequence>MYCWWFMEHVTPDGEELDGLYWSDEWFHLAGYVNAQSSCYWSTDNSHRLHESPFHAQKIGVWCAMSRKRISILFFNTIINSERYFQLVRQFFESLTNEEKETWFQQDSTTTHTTRMSMAFLKSVLPGCIITKPL</sequence>
<dbReference type="EMBL" id="JARBHB010000008">
    <property type="protein sequence ID" value="KAJ8877745.1"/>
    <property type="molecule type" value="Genomic_DNA"/>
</dbReference>
<reference evidence="1 2" key="1">
    <citation type="submission" date="2023-02" db="EMBL/GenBank/DDBJ databases">
        <title>LHISI_Scaffold_Assembly.</title>
        <authorList>
            <person name="Stuart O.P."/>
            <person name="Cleave R."/>
            <person name="Magrath M.J.L."/>
            <person name="Mikheyev A.S."/>
        </authorList>
    </citation>
    <scope>NUCLEOTIDE SEQUENCE [LARGE SCALE GENOMIC DNA]</scope>
    <source>
        <strain evidence="1">Daus_M_001</strain>
        <tissue evidence="1">Leg muscle</tissue>
    </source>
</reference>
<accession>A0ABQ9H0F1</accession>
<name>A0ABQ9H0F1_9NEOP</name>
<proteinExistence type="predicted"/>
<keyword evidence="2" id="KW-1185">Reference proteome</keyword>
<organism evidence="1 2">
    <name type="scientific">Dryococelus australis</name>
    <dbReference type="NCBI Taxonomy" id="614101"/>
    <lineage>
        <taxon>Eukaryota</taxon>
        <taxon>Metazoa</taxon>
        <taxon>Ecdysozoa</taxon>
        <taxon>Arthropoda</taxon>
        <taxon>Hexapoda</taxon>
        <taxon>Insecta</taxon>
        <taxon>Pterygota</taxon>
        <taxon>Neoptera</taxon>
        <taxon>Polyneoptera</taxon>
        <taxon>Phasmatodea</taxon>
        <taxon>Verophasmatodea</taxon>
        <taxon>Anareolatae</taxon>
        <taxon>Phasmatidae</taxon>
        <taxon>Eurycanthinae</taxon>
        <taxon>Dryococelus</taxon>
    </lineage>
</organism>
<dbReference type="PANTHER" id="PTHR47326:SF1">
    <property type="entry name" value="HTH PSQ-TYPE DOMAIN-CONTAINING PROTEIN"/>
    <property type="match status" value="1"/>
</dbReference>